<dbReference type="EC" id="2.4.2.17" evidence="3 10"/>
<feature type="domain" description="ATP phosphoribosyltransferase catalytic" evidence="11">
    <location>
        <begin position="56"/>
        <end position="209"/>
    </location>
</feature>
<dbReference type="GO" id="GO:0005737">
    <property type="term" value="C:cytoplasm"/>
    <property type="evidence" value="ECO:0007669"/>
    <property type="project" value="InterPro"/>
</dbReference>
<dbReference type="UniPathway" id="UPA00031">
    <property type="reaction ID" value="UER00006"/>
</dbReference>
<evidence type="ECO:0000256" key="4">
    <source>
        <dbReference type="ARBA" id="ARBA00020998"/>
    </source>
</evidence>
<keyword evidence="13" id="KW-1185">Reference proteome</keyword>
<evidence type="ECO:0000256" key="6">
    <source>
        <dbReference type="ARBA" id="ARBA00022676"/>
    </source>
</evidence>
<dbReference type="HOGENOM" id="CLU_038115_2_0_6"/>
<dbReference type="NCBIfam" id="TIGR00070">
    <property type="entry name" value="hisG"/>
    <property type="match status" value="1"/>
</dbReference>
<dbReference type="GO" id="GO:0003879">
    <property type="term" value="F:ATP phosphoribosyltransferase activity"/>
    <property type="evidence" value="ECO:0007669"/>
    <property type="project" value="UniProtKB-UniRule"/>
</dbReference>
<proteinExistence type="predicted"/>
<keyword evidence="7 12" id="KW-0808">Transferase</keyword>
<comment type="function">
    <text evidence="9">Catalyzes the condensation of ATP and 5-phosphoribose 1-diphosphate to form N'-(5'-phosphoribosyl)-ATP (PR-ATP). Has a crucial role in the pathway because the rate of histidine biosynthesis seems to be controlled primarily by regulation of HisG enzymatic activity.</text>
</comment>
<dbReference type="PANTHER" id="PTHR21403">
    <property type="entry name" value="ATP PHOSPHORIBOSYLTRANSFERASE ATP-PRTASE"/>
    <property type="match status" value="1"/>
</dbReference>
<protein>
    <recommendedName>
        <fullName evidence="4 10">ATP phosphoribosyltransferase</fullName>
        <ecNumber evidence="3 10">2.4.2.17</ecNumber>
    </recommendedName>
</protein>
<evidence type="ECO:0000256" key="7">
    <source>
        <dbReference type="ARBA" id="ARBA00022679"/>
    </source>
</evidence>
<dbReference type="STRING" id="1495769.CEM_351"/>
<comment type="catalytic activity">
    <reaction evidence="1">
        <text>1-(5-phospho-beta-D-ribosyl)-ATP + diphosphate = 5-phospho-alpha-D-ribose 1-diphosphate + ATP</text>
        <dbReference type="Rhea" id="RHEA:18473"/>
        <dbReference type="ChEBI" id="CHEBI:30616"/>
        <dbReference type="ChEBI" id="CHEBI:33019"/>
        <dbReference type="ChEBI" id="CHEBI:58017"/>
        <dbReference type="ChEBI" id="CHEBI:73183"/>
        <dbReference type="EC" id="2.4.2.17"/>
    </reaction>
</comment>
<evidence type="ECO:0000256" key="3">
    <source>
        <dbReference type="ARBA" id="ARBA00011946"/>
    </source>
</evidence>
<evidence type="ECO:0000256" key="2">
    <source>
        <dbReference type="ARBA" id="ARBA00004667"/>
    </source>
</evidence>
<sequence>MNNQQFIIAISKGRILQETIPLLVSAGILSIESIKKNSRTLIFDTLIKDIKVIILRAKDILTYIKLGAADIGVIGKDILLEYGSNEVLETLDLKISCCKLMTAGLKGKNIFNQQPPIRIATKFVNIAKKYYTNKGIKVEIMKFNGAMELTPLMNIADEIVDIVNTGETLRENGMETRDLITEISSRLVIKAYIKKYKYTKIYNIIENLRSVVLKKKIIIK</sequence>
<dbReference type="AlphaFoldDB" id="A0A078KEX9"/>
<dbReference type="PROSITE" id="PS01316">
    <property type="entry name" value="ATP_P_PHORIBOSYLTR"/>
    <property type="match status" value="1"/>
</dbReference>
<evidence type="ECO:0000256" key="8">
    <source>
        <dbReference type="ARBA" id="ARBA00023102"/>
    </source>
</evidence>
<evidence type="ECO:0000256" key="5">
    <source>
        <dbReference type="ARBA" id="ARBA00022605"/>
    </source>
</evidence>
<dbReference type="KEGG" id="eme:CEM_351"/>
<comment type="pathway">
    <text evidence="2">Amino-acid biosynthesis; L-histidine biosynthesis; L-histidine from 5-phospho-alpha-D-ribose 1-diphosphate: step 1/9.</text>
</comment>
<dbReference type="SUPFAM" id="SSF53850">
    <property type="entry name" value="Periplasmic binding protein-like II"/>
    <property type="match status" value="1"/>
</dbReference>
<dbReference type="Proteomes" id="UP000032420">
    <property type="component" value="Chromosome I"/>
</dbReference>
<keyword evidence="6 12" id="KW-0328">Glycosyltransferase</keyword>
<evidence type="ECO:0000259" key="11">
    <source>
        <dbReference type="Pfam" id="PF01634"/>
    </source>
</evidence>
<dbReference type="Gene3D" id="3.40.190.10">
    <property type="entry name" value="Periplasmic binding protein-like II"/>
    <property type="match status" value="2"/>
</dbReference>
<evidence type="ECO:0000256" key="1">
    <source>
        <dbReference type="ARBA" id="ARBA00000915"/>
    </source>
</evidence>
<dbReference type="InterPro" id="IPR001348">
    <property type="entry name" value="ATP_PRibTrfase_HisG"/>
</dbReference>
<evidence type="ECO:0000313" key="13">
    <source>
        <dbReference type="Proteomes" id="UP000032420"/>
    </source>
</evidence>
<dbReference type="InterPro" id="IPR013820">
    <property type="entry name" value="ATP_PRibTrfase_cat"/>
</dbReference>
<evidence type="ECO:0000313" key="12">
    <source>
        <dbReference type="EMBL" id="CDZ16592.1"/>
    </source>
</evidence>
<organism evidence="12 13">
    <name type="scientific">Candidatus Johnevansia muelleri</name>
    <dbReference type="NCBI Taxonomy" id="1495769"/>
    <lineage>
        <taxon>Bacteria</taxon>
        <taxon>Pseudomonadati</taxon>
        <taxon>Pseudomonadota</taxon>
        <taxon>Gammaproteobacteria</taxon>
        <taxon>Candidatus Johnevansiales</taxon>
        <taxon>Candidatus Johnevansiaceae</taxon>
        <taxon>Candidatus Johnevansia</taxon>
    </lineage>
</organism>
<gene>
    <name evidence="12" type="primary">hisG</name>
    <name evidence="12" type="ORF">CEM_351</name>
</gene>
<dbReference type="PANTHER" id="PTHR21403:SF8">
    <property type="entry name" value="ATP PHOSPHORIBOSYLTRANSFERASE"/>
    <property type="match status" value="1"/>
</dbReference>
<evidence type="ECO:0000256" key="9">
    <source>
        <dbReference type="ARBA" id="ARBA00024861"/>
    </source>
</evidence>
<evidence type="ECO:0000256" key="10">
    <source>
        <dbReference type="NCBIfam" id="TIGR00070"/>
    </source>
</evidence>
<name>A0A078KEX9_9GAMM</name>
<accession>A0A078KEX9</accession>
<dbReference type="GO" id="GO:0000105">
    <property type="term" value="P:L-histidine biosynthetic process"/>
    <property type="evidence" value="ECO:0007669"/>
    <property type="project" value="UniProtKB-UniRule"/>
</dbReference>
<reference evidence="13" key="1">
    <citation type="submission" date="2014-07" db="EMBL/GenBank/DDBJ databases">
        <authorList>
            <person name="Santos-Garcia D."/>
        </authorList>
    </citation>
    <scope>NUCLEOTIDE SEQUENCE [LARGE SCALE GENOMIC DNA]</scope>
</reference>
<keyword evidence="8" id="KW-0368">Histidine biosynthesis</keyword>
<dbReference type="PATRIC" id="fig|1495769.3.peg.313"/>
<keyword evidence="5" id="KW-0028">Amino-acid biosynthesis</keyword>
<dbReference type="InterPro" id="IPR018198">
    <property type="entry name" value="ATP_PRibTrfase_CS"/>
</dbReference>
<dbReference type="OrthoDB" id="9801867at2"/>
<dbReference type="Pfam" id="PF01634">
    <property type="entry name" value="HisG"/>
    <property type="match status" value="1"/>
</dbReference>
<dbReference type="EMBL" id="LM655252">
    <property type="protein sequence ID" value="CDZ16592.1"/>
    <property type="molecule type" value="Genomic_DNA"/>
</dbReference>